<sequence length="93" mass="10366">MVQVAVVQERWQSPRLHQSRTAPRLLVTVNAAMHSHICRGDFGLVALWPWLQTQTPGRSSEGADPAHSLHIPIVSASGLENWPPRLRMMGPQI</sequence>
<protein>
    <submittedName>
        <fullName evidence="1">Uncharacterized protein</fullName>
    </submittedName>
</protein>
<reference evidence="1" key="2">
    <citation type="submission" date="2025-03" db="EMBL/GenBank/DDBJ databases">
        <authorList>
            <consortium name="ELIXIR-Norway"/>
            <consortium name="Elixir Norway"/>
        </authorList>
    </citation>
    <scope>NUCLEOTIDE SEQUENCE</scope>
</reference>
<evidence type="ECO:0000313" key="2">
    <source>
        <dbReference type="Proteomes" id="UP001162501"/>
    </source>
</evidence>
<proteinExistence type="predicted"/>
<accession>A0AC59Y3J3</accession>
<dbReference type="EMBL" id="OX596085">
    <property type="protein sequence ID" value="CAM9351257.1"/>
    <property type="molecule type" value="Genomic_DNA"/>
</dbReference>
<dbReference type="Proteomes" id="UP001162501">
    <property type="component" value="Chromosome 1"/>
</dbReference>
<gene>
    <name evidence="1" type="ORF">MRATA1EN22A_LOCUS1344</name>
</gene>
<reference evidence="1" key="1">
    <citation type="submission" date="2023-05" db="EMBL/GenBank/DDBJ databases">
        <authorList>
            <consortium name="ELIXIR-Norway"/>
        </authorList>
    </citation>
    <scope>NUCLEOTIDE SEQUENCE</scope>
</reference>
<name>A0AC59Y3J3_RANTA</name>
<organism evidence="1 2">
    <name type="scientific">Rangifer tarandus platyrhynchus</name>
    <name type="common">Svalbard reindeer</name>
    <dbReference type="NCBI Taxonomy" id="3082113"/>
    <lineage>
        <taxon>Eukaryota</taxon>
        <taxon>Metazoa</taxon>
        <taxon>Chordata</taxon>
        <taxon>Craniata</taxon>
        <taxon>Vertebrata</taxon>
        <taxon>Euteleostomi</taxon>
        <taxon>Mammalia</taxon>
        <taxon>Eutheria</taxon>
        <taxon>Laurasiatheria</taxon>
        <taxon>Artiodactyla</taxon>
        <taxon>Ruminantia</taxon>
        <taxon>Pecora</taxon>
        <taxon>Cervidae</taxon>
        <taxon>Odocoileinae</taxon>
        <taxon>Rangifer</taxon>
    </lineage>
</organism>
<evidence type="ECO:0000313" key="1">
    <source>
        <dbReference type="EMBL" id="CAM9351257.1"/>
    </source>
</evidence>